<feature type="domain" description="Beta-lactamase-related" evidence="1">
    <location>
        <begin position="20"/>
        <end position="374"/>
    </location>
</feature>
<proteinExistence type="predicted"/>
<dbReference type="Proteomes" id="UP000092839">
    <property type="component" value="Chromosome"/>
</dbReference>
<dbReference type="AlphaFoldDB" id="A0A1B1UEV0"/>
<dbReference type="EMBL" id="CP016428">
    <property type="protein sequence ID" value="ANW01255.1"/>
    <property type="molecule type" value="Genomic_DNA"/>
</dbReference>
<evidence type="ECO:0000313" key="3">
    <source>
        <dbReference type="Proteomes" id="UP000092839"/>
    </source>
</evidence>
<evidence type="ECO:0000259" key="1">
    <source>
        <dbReference type="Pfam" id="PF00144"/>
    </source>
</evidence>
<dbReference type="InterPro" id="IPR001466">
    <property type="entry name" value="Beta-lactam-related"/>
</dbReference>
<dbReference type="STRING" id="1274631.LMTR13_14845"/>
<sequence>MSTNFNASANAVLDGVVASNPGVPGVVAMVTDRHRNIYEGAAGKRRLDQAAEMTTDSVFAIFSTTKAITGTAILQLVEQGKLDLDAPAKIYAPDIGKLQVIEGFDAAGEPRLRRPKRDVTTRMLMVHTAGFGYDFFSQTYNRLAQEKGQPSVITSSKASLMTPLLFDPGDKWEYGTNLDWCGQIVEAIAGKRLGDVFKTRIFEPLGMNETTFDLTEAMRGKLAGMHARGADGSLTPMDFELPANPEVHMGGHGLYATVGDYMRFIRMWLNDGAGENGRVLKPETVRTAAQNHLGDKKVTALPGVIPSLSNDAEFFPGQSKSWALTFMINDEQAPTGRPAGALGWAGLANLFYWIDRANGFGGFWATQILPFGDPASFVGYLNFETAFYDSLKQRKAG</sequence>
<dbReference type="RefSeq" id="WP_065728521.1">
    <property type="nucleotide sequence ID" value="NZ_CP016428.1"/>
</dbReference>
<dbReference type="KEGG" id="bic:LMTR13_14845"/>
<dbReference type="PANTHER" id="PTHR43283">
    <property type="entry name" value="BETA-LACTAMASE-RELATED"/>
    <property type="match status" value="1"/>
</dbReference>
<protein>
    <submittedName>
        <fullName evidence="2">1,4-butanediol diacrylate esterase</fullName>
    </submittedName>
</protein>
<dbReference type="Pfam" id="PF00144">
    <property type="entry name" value="Beta-lactamase"/>
    <property type="match status" value="1"/>
</dbReference>
<keyword evidence="3" id="KW-1185">Reference proteome</keyword>
<evidence type="ECO:0000313" key="2">
    <source>
        <dbReference type="EMBL" id="ANW01255.1"/>
    </source>
</evidence>
<dbReference type="InterPro" id="IPR012338">
    <property type="entry name" value="Beta-lactam/transpept-like"/>
</dbReference>
<dbReference type="OrthoDB" id="9808046at2"/>
<dbReference type="SUPFAM" id="SSF56601">
    <property type="entry name" value="beta-lactamase/transpeptidase-like"/>
    <property type="match status" value="1"/>
</dbReference>
<dbReference type="Gene3D" id="3.40.710.10">
    <property type="entry name" value="DD-peptidase/beta-lactamase superfamily"/>
    <property type="match status" value="1"/>
</dbReference>
<name>A0A1B1UEV0_9BRAD</name>
<gene>
    <name evidence="2" type="ORF">LMTR13_14845</name>
</gene>
<dbReference type="PANTHER" id="PTHR43283:SF3">
    <property type="entry name" value="BETA-LACTAMASE FAMILY PROTEIN (AFU_ORTHOLOGUE AFUA_5G07500)"/>
    <property type="match status" value="1"/>
</dbReference>
<organism evidence="2 3">
    <name type="scientific">Bradyrhizobium icense</name>
    <dbReference type="NCBI Taxonomy" id="1274631"/>
    <lineage>
        <taxon>Bacteria</taxon>
        <taxon>Pseudomonadati</taxon>
        <taxon>Pseudomonadota</taxon>
        <taxon>Alphaproteobacteria</taxon>
        <taxon>Hyphomicrobiales</taxon>
        <taxon>Nitrobacteraceae</taxon>
        <taxon>Bradyrhizobium</taxon>
    </lineage>
</organism>
<reference evidence="2 3" key="1">
    <citation type="submission" date="2016-07" db="EMBL/GenBank/DDBJ databases">
        <title>Complete genome sequence of Bradyrhizobium icense LMTR 13T, a potential inoculant strain isolated from lima bean (Phaseolus lunatus) in Peru.</title>
        <authorList>
            <person name="Ormeno-Orrillo E."/>
            <person name="Duran D."/>
            <person name="Rogel M.A."/>
            <person name="Rey L."/>
            <person name="Imperial J."/>
            <person name="Ruiz-Argueso T."/>
            <person name="Martinez-Romero E."/>
        </authorList>
    </citation>
    <scope>NUCLEOTIDE SEQUENCE [LARGE SCALE GENOMIC DNA]</scope>
    <source>
        <strain evidence="2 3">LMTR 13</strain>
    </source>
</reference>
<dbReference type="InterPro" id="IPR050789">
    <property type="entry name" value="Diverse_Enzym_Activities"/>
</dbReference>
<accession>A0A1B1UEV0</accession>